<dbReference type="PANTHER" id="PTHR45023">
    <property type="match status" value="1"/>
</dbReference>
<feature type="region of interest" description="Disordered" evidence="1">
    <location>
        <begin position="236"/>
        <end position="299"/>
    </location>
</feature>
<organism evidence="3 4">
    <name type="scientific">Beta vulgaris subsp. vulgaris</name>
    <name type="common">Beet</name>
    <dbReference type="NCBI Taxonomy" id="3555"/>
    <lineage>
        <taxon>Eukaryota</taxon>
        <taxon>Viridiplantae</taxon>
        <taxon>Streptophyta</taxon>
        <taxon>Embryophyta</taxon>
        <taxon>Tracheophyta</taxon>
        <taxon>Spermatophyta</taxon>
        <taxon>Magnoliopsida</taxon>
        <taxon>eudicotyledons</taxon>
        <taxon>Gunneridae</taxon>
        <taxon>Pentapetalae</taxon>
        <taxon>Caryophyllales</taxon>
        <taxon>Chenopodiaceae</taxon>
        <taxon>Betoideae</taxon>
        <taxon>Beta</taxon>
    </lineage>
</organism>
<sequence length="366" mass="41265">MSLLQNNAQFQTFVAQQNQPENSQFSNFSTPIPNNMGNAQVQTFTQFLQTSDNMDQPSITPISIGSNSGNPFLDNVGIEEGEDIDVTTTTRTAGHTVTCRKVSQPREKKGFNWTIEDETLLGIAWSNTTKDEVNGNSQRADAYWGKICAFFNKNRQTDNQNEREVNPCKQHWWAINNALGKVAGCYAKHAKRSGFNEALKLLEARALYQSLYNSKFQYDHVWSIVCETDKFRAELKSKRKKGSETDSSKRNKISESGDYTASGEDVEAFHEVDDPRPTGQQAAKKQLAAQRKGKSIESDHNEAISAAKNIEESHAQSMSHMTDLKEHELENQLLCADVTKMAPLQRKIHEKKLQALAEKYGWTFDD</sequence>
<evidence type="ECO:0000313" key="3">
    <source>
        <dbReference type="EMBL" id="KMS96756.1"/>
    </source>
</evidence>
<dbReference type="PANTHER" id="PTHR45023:SF4">
    <property type="entry name" value="GLYCINE-RICH PROTEIN-RELATED"/>
    <property type="match status" value="1"/>
</dbReference>
<feature type="compositionally biased region" description="Basic and acidic residues" evidence="1">
    <location>
        <begin position="267"/>
        <end position="276"/>
    </location>
</feature>
<dbReference type="AlphaFoldDB" id="A0A7G2RME4"/>
<dbReference type="Gramene" id="KMS96756">
    <property type="protein sequence ID" value="KMS96756"/>
    <property type="gene ID" value="BVRB_8g200600"/>
</dbReference>
<evidence type="ECO:0000259" key="2">
    <source>
        <dbReference type="Pfam" id="PF14303"/>
    </source>
</evidence>
<proteinExistence type="predicted"/>
<feature type="domain" description="No apical meristem-associated C-terminal" evidence="2">
    <location>
        <begin position="215"/>
        <end position="347"/>
    </location>
</feature>
<dbReference type="OMA" id="NEREVNP"/>
<accession>A0A7G2RME4</accession>
<gene>
    <name evidence="3" type="ORF">BVRB_8g200600</name>
</gene>
<evidence type="ECO:0000256" key="1">
    <source>
        <dbReference type="SAM" id="MobiDB-lite"/>
    </source>
</evidence>
<comment type="caution">
    <text evidence="3">The sequence shown here is derived from an EMBL/GenBank/DDBJ whole genome shotgun (WGS) entry which is preliminary data.</text>
</comment>
<dbReference type="InterPro" id="IPR029466">
    <property type="entry name" value="NAM-associated_C"/>
</dbReference>
<protein>
    <recommendedName>
        <fullName evidence="2">No apical meristem-associated C-terminal domain-containing protein</fullName>
    </recommendedName>
</protein>
<dbReference type="Proteomes" id="UP000035740">
    <property type="component" value="Unassembled WGS sequence"/>
</dbReference>
<evidence type="ECO:0000313" key="4">
    <source>
        <dbReference type="Proteomes" id="UP000035740"/>
    </source>
</evidence>
<keyword evidence="4" id="KW-1185">Reference proteome</keyword>
<feature type="compositionally biased region" description="Low complexity" evidence="1">
    <location>
        <begin position="280"/>
        <end position="290"/>
    </location>
</feature>
<dbReference type="EMBL" id="KQ090362">
    <property type="protein sequence ID" value="KMS96756.1"/>
    <property type="molecule type" value="Genomic_DNA"/>
</dbReference>
<name>A0A7G2RME4_BETVV</name>
<dbReference type="Pfam" id="PF14303">
    <property type="entry name" value="NAM-associated"/>
    <property type="match status" value="1"/>
</dbReference>
<reference evidence="3 4" key="1">
    <citation type="journal article" date="2014" name="Nature">
        <title>The genome of the recently domesticated crop plant sugar beet (Beta vulgaris).</title>
        <authorList>
            <person name="Dohm J.C."/>
            <person name="Minoche A.E."/>
            <person name="Holtgrawe D."/>
            <person name="Capella-Gutierrez S."/>
            <person name="Zakrzewski F."/>
            <person name="Tafer H."/>
            <person name="Rupp O."/>
            <person name="Sorensen T.R."/>
            <person name="Stracke R."/>
            <person name="Reinhardt R."/>
            <person name="Goesmann A."/>
            <person name="Kraft T."/>
            <person name="Schulz B."/>
            <person name="Stadler P.F."/>
            <person name="Schmidt T."/>
            <person name="Gabaldon T."/>
            <person name="Lehrach H."/>
            <person name="Weisshaar B."/>
            <person name="Himmelbauer H."/>
        </authorList>
    </citation>
    <scope>NUCLEOTIDE SEQUENCE [LARGE SCALE GENOMIC DNA]</scope>
    <source>
        <tissue evidence="3">Taproot</tissue>
    </source>
</reference>
<feature type="compositionally biased region" description="Basic and acidic residues" evidence="1">
    <location>
        <begin position="236"/>
        <end position="255"/>
    </location>
</feature>
<dbReference type="OrthoDB" id="1825459at2759"/>